<reference evidence="2 3" key="1">
    <citation type="submission" date="2019-03" db="EMBL/GenBank/DDBJ databases">
        <title>Sequencing the genomes of 1000 actinobacteria strains.</title>
        <authorList>
            <person name="Klenk H.-P."/>
        </authorList>
    </citation>
    <scope>NUCLEOTIDE SEQUENCE [LARGE SCALE GENOMIC DNA]</scope>
    <source>
        <strain evidence="2 3">DSM 18936</strain>
    </source>
</reference>
<evidence type="ECO:0000259" key="1">
    <source>
        <dbReference type="Pfam" id="PF00296"/>
    </source>
</evidence>
<protein>
    <submittedName>
        <fullName evidence="2">Putative F420-dependent oxidoreductase</fullName>
    </submittedName>
</protein>
<organism evidence="2 3">
    <name type="scientific">Ilumatobacter fluminis</name>
    <dbReference type="NCBI Taxonomy" id="467091"/>
    <lineage>
        <taxon>Bacteria</taxon>
        <taxon>Bacillati</taxon>
        <taxon>Actinomycetota</taxon>
        <taxon>Acidimicrobiia</taxon>
        <taxon>Acidimicrobiales</taxon>
        <taxon>Ilumatobacteraceae</taxon>
        <taxon>Ilumatobacter</taxon>
    </lineage>
</organism>
<accession>A0A4V3EJH4</accession>
<dbReference type="InterPro" id="IPR050564">
    <property type="entry name" value="F420-G6PD/mer"/>
</dbReference>
<dbReference type="Gene3D" id="3.20.20.30">
    <property type="entry name" value="Luciferase-like domain"/>
    <property type="match status" value="1"/>
</dbReference>
<dbReference type="InterPro" id="IPR019919">
    <property type="entry name" value="Lucif-like_OxRdtase_MSMEG_2256"/>
</dbReference>
<dbReference type="EMBL" id="SOAU01000001">
    <property type="protein sequence ID" value="TDT18438.1"/>
    <property type="molecule type" value="Genomic_DNA"/>
</dbReference>
<dbReference type="CDD" id="cd01097">
    <property type="entry name" value="Tetrahydromethanopterin_reductase"/>
    <property type="match status" value="1"/>
</dbReference>
<feature type="domain" description="Luciferase-like" evidence="1">
    <location>
        <begin position="5"/>
        <end position="304"/>
    </location>
</feature>
<dbReference type="SUPFAM" id="SSF51679">
    <property type="entry name" value="Bacterial luciferase-like"/>
    <property type="match status" value="1"/>
</dbReference>
<dbReference type="InterPro" id="IPR036661">
    <property type="entry name" value="Luciferase-like_sf"/>
</dbReference>
<dbReference type="NCBIfam" id="TIGR03617">
    <property type="entry name" value="F420_MSMEG_2256"/>
    <property type="match status" value="1"/>
</dbReference>
<comment type="caution">
    <text evidence="2">The sequence shown here is derived from an EMBL/GenBank/DDBJ whole genome shotgun (WGS) entry which is preliminary data.</text>
</comment>
<dbReference type="Pfam" id="PF00296">
    <property type="entry name" value="Bac_luciferase"/>
    <property type="match status" value="1"/>
</dbReference>
<evidence type="ECO:0000313" key="2">
    <source>
        <dbReference type="EMBL" id="TDT18438.1"/>
    </source>
</evidence>
<dbReference type="GO" id="GO:0016705">
    <property type="term" value="F:oxidoreductase activity, acting on paired donors, with incorporation or reduction of molecular oxygen"/>
    <property type="evidence" value="ECO:0007669"/>
    <property type="project" value="InterPro"/>
</dbReference>
<dbReference type="AlphaFoldDB" id="A0A4V3EJH4"/>
<keyword evidence="3" id="KW-1185">Reference proteome</keyword>
<dbReference type="PANTHER" id="PTHR43244">
    <property type="match status" value="1"/>
</dbReference>
<name>A0A4V3EJH4_9ACTN</name>
<sequence>MTGVASWSDTADLARRLEAAGFSGMLFTESSQTPWISIAMAAEAAPTLSFSTGIAVAFPRSPMIAAQYAWEIAGNTQGRFRLGLGSQVKAHVERRYAGEFDRPAARMRDYVLAVKASLRAFRREERLSHDGEFYPLSLLPTAWSPPTHEYGDVPVDISAVGPVMCRVAGEVADGIHVHPLHSAHYLQERLLPAVTAGAEAAGRTLADLDLIVPVFAVPGDTPEERAPLWERARTQIAFYGSTPNYAYQFDDLGFTDLTPRLTEAMRAGDMDALSALVTDEVLDHFAIPAPWDELADRLRERYDGIAARIVPYLAAESIARDPAAVNRWGAIARALR</sequence>
<dbReference type="InterPro" id="IPR011251">
    <property type="entry name" value="Luciferase-like_dom"/>
</dbReference>
<dbReference type="Proteomes" id="UP000294558">
    <property type="component" value="Unassembled WGS sequence"/>
</dbReference>
<evidence type="ECO:0000313" key="3">
    <source>
        <dbReference type="Proteomes" id="UP000294558"/>
    </source>
</evidence>
<gene>
    <name evidence="2" type="ORF">BDK89_4058</name>
</gene>
<proteinExistence type="predicted"/>
<dbReference type="PANTHER" id="PTHR43244:SF2">
    <property type="entry name" value="CONSERVED HYPOTHETICAL ALANINE AND PROLINE-RICH PROTEIN"/>
    <property type="match status" value="1"/>
</dbReference>